<protein>
    <submittedName>
        <fullName evidence="1">Uncharacterized protein</fullName>
    </submittedName>
</protein>
<proteinExistence type="predicted"/>
<keyword evidence="2" id="KW-1185">Reference proteome</keyword>
<gene>
    <name evidence="1" type="ORF">RY831_03290</name>
</gene>
<reference evidence="1 2" key="1">
    <citation type="submission" date="2023-10" db="EMBL/GenBank/DDBJ databases">
        <title>Noviherbaspirillum sp. CPCC 100848 genome assembly.</title>
        <authorList>
            <person name="Li X.Y."/>
            <person name="Fang X.M."/>
        </authorList>
    </citation>
    <scope>NUCLEOTIDE SEQUENCE [LARGE SCALE GENOMIC DNA]</scope>
    <source>
        <strain evidence="1 2">CPCC 100848</strain>
    </source>
</reference>
<evidence type="ECO:0000313" key="2">
    <source>
        <dbReference type="Proteomes" id="UP001352263"/>
    </source>
</evidence>
<sequence length="227" mass="25998">MMELSSYHLQLAITEALRASRDWIELSRDEIQITNSLKSSMFCTQIGKQLAPYFKNGTTKRQITVSEDNGERVGGEWLLDIVWTEDERRDAGEHRGLMPRRIRCAVECESSTSGHEFFKDFAKLLNVRSSTKIFLGGLNQLTEAAAEDYMVRRVREASQYVRDYDGNSDGTNWYIGFWPSPKGTVTSSLWDTLDSMPHLTRANVYHYDVQEKKFMQYTPSVATADLA</sequence>
<dbReference type="Proteomes" id="UP001352263">
    <property type="component" value="Unassembled WGS sequence"/>
</dbReference>
<comment type="caution">
    <text evidence="1">The sequence shown here is derived from an EMBL/GenBank/DDBJ whole genome shotgun (WGS) entry which is preliminary data.</text>
</comment>
<organism evidence="1 2">
    <name type="scientific">Noviherbaspirillum album</name>
    <dbReference type="NCBI Taxonomy" id="3080276"/>
    <lineage>
        <taxon>Bacteria</taxon>
        <taxon>Pseudomonadati</taxon>
        <taxon>Pseudomonadota</taxon>
        <taxon>Betaproteobacteria</taxon>
        <taxon>Burkholderiales</taxon>
        <taxon>Oxalobacteraceae</taxon>
        <taxon>Noviherbaspirillum</taxon>
    </lineage>
</organism>
<name>A0ABU6J3G5_9BURK</name>
<accession>A0ABU6J3G5</accession>
<dbReference type="EMBL" id="JAWIIV010000002">
    <property type="protein sequence ID" value="MEC4718157.1"/>
    <property type="molecule type" value="Genomic_DNA"/>
</dbReference>
<evidence type="ECO:0000313" key="1">
    <source>
        <dbReference type="EMBL" id="MEC4718157.1"/>
    </source>
</evidence>
<dbReference type="RefSeq" id="WP_326504910.1">
    <property type="nucleotide sequence ID" value="NZ_JAWIIV010000002.1"/>
</dbReference>